<dbReference type="OrthoDB" id="9929466at2"/>
<evidence type="ECO:0000313" key="5">
    <source>
        <dbReference type="Proteomes" id="UP000036168"/>
    </source>
</evidence>
<reference evidence="3" key="2">
    <citation type="submission" date="2015-10" db="EMBL/GenBank/DDBJ databases">
        <authorList>
            <person name="Gilbert D.G."/>
        </authorList>
    </citation>
    <scope>NUCLEOTIDE SEQUENCE</scope>
    <source>
        <strain evidence="3">GO-13</strain>
    </source>
</reference>
<accession>A0A0J6GYE7</accession>
<comment type="caution">
    <text evidence="3">The sequence shown here is derived from an EMBL/GenBank/DDBJ whole genome shotgun (WGS) entry which is preliminary data.</text>
</comment>
<organism evidence="3 5">
    <name type="scientific">Bacillus glycinifermentans</name>
    <dbReference type="NCBI Taxonomy" id="1664069"/>
    <lineage>
        <taxon>Bacteria</taxon>
        <taxon>Bacillati</taxon>
        <taxon>Bacillota</taxon>
        <taxon>Bacilli</taxon>
        <taxon>Bacillales</taxon>
        <taxon>Bacillaceae</taxon>
        <taxon>Bacillus</taxon>
    </lineage>
</organism>
<reference evidence="4 6" key="3">
    <citation type="submission" date="2023-03" db="EMBL/GenBank/DDBJ databases">
        <title>Agriculturally important microbes genome sequencing.</title>
        <authorList>
            <person name="Dunlap C."/>
        </authorList>
    </citation>
    <scope>NUCLEOTIDE SEQUENCE [LARGE SCALE GENOMIC DNA]</scope>
    <source>
        <strain evidence="4 6">CBP-3203</strain>
    </source>
</reference>
<evidence type="ECO:0000313" key="6">
    <source>
        <dbReference type="Proteomes" id="UP001341297"/>
    </source>
</evidence>
<reference evidence="3 5" key="1">
    <citation type="journal article" date="2015" name="Int. J. Syst. Evol. Microbiol.">
        <title>Bacillus glycinifermentans sp. nov., isolated from fermented soybean paste.</title>
        <authorList>
            <person name="Kim S.J."/>
            <person name="Dunlap C.A."/>
            <person name="Kwon S.W."/>
            <person name="Rooney A.P."/>
        </authorList>
    </citation>
    <scope>NUCLEOTIDE SEQUENCE [LARGE SCALE GENOMIC DNA]</scope>
    <source>
        <strain evidence="3 5">GO-13</strain>
    </source>
</reference>
<dbReference type="AlphaFoldDB" id="A0A0J6GYE7"/>
<accession>A0A0J6EID2</accession>
<feature type="region of interest" description="Disordered" evidence="1">
    <location>
        <begin position="116"/>
        <end position="135"/>
    </location>
</feature>
<dbReference type="Proteomes" id="UP000036168">
    <property type="component" value="Unassembled WGS sequence"/>
</dbReference>
<dbReference type="RefSeq" id="WP_048356410.1">
    <property type="nucleotide sequence ID" value="NZ_CP023481.1"/>
</dbReference>
<dbReference type="EMBL" id="LECW02000022">
    <property type="protein sequence ID" value="KRT93315.1"/>
    <property type="molecule type" value="Genomic_DNA"/>
</dbReference>
<proteinExistence type="predicted"/>
<dbReference type="PATRIC" id="fig|1664069.3.peg.4042"/>
<dbReference type="EMBL" id="JARRTL010000034">
    <property type="protein sequence ID" value="MEC0487501.1"/>
    <property type="molecule type" value="Genomic_DNA"/>
</dbReference>
<protein>
    <submittedName>
        <fullName evidence="3">Uncharacterized protein</fullName>
    </submittedName>
</protein>
<sequence length="135" mass="15549">MKKFYKRLLYGSVFLCIIGGIIAGFLEEGMKKGDELKLGTSIYGADTIDNWKEAKKKGRFTVFNEDGVTIKSIPRYQRVKIVKLINKEDMALLQILDGTYKGTKWWVNKSDIKKEKSTTGSHTHKYRKTSHSHHH</sequence>
<evidence type="ECO:0000313" key="3">
    <source>
        <dbReference type="EMBL" id="KRT93315.1"/>
    </source>
</evidence>
<keyword evidence="2" id="KW-0812">Transmembrane</keyword>
<keyword evidence="6" id="KW-1185">Reference proteome</keyword>
<feature type="compositionally biased region" description="Basic residues" evidence="1">
    <location>
        <begin position="122"/>
        <end position="135"/>
    </location>
</feature>
<evidence type="ECO:0000256" key="2">
    <source>
        <dbReference type="SAM" id="Phobius"/>
    </source>
</evidence>
<dbReference type="Proteomes" id="UP001341297">
    <property type="component" value="Unassembled WGS sequence"/>
</dbReference>
<keyword evidence="2" id="KW-1133">Transmembrane helix</keyword>
<evidence type="ECO:0000256" key="1">
    <source>
        <dbReference type="SAM" id="MobiDB-lite"/>
    </source>
</evidence>
<evidence type="ECO:0000313" key="4">
    <source>
        <dbReference type="EMBL" id="MEC0487501.1"/>
    </source>
</evidence>
<keyword evidence="2" id="KW-0472">Membrane</keyword>
<name>A0A0J6GYE7_9BACI</name>
<gene>
    <name evidence="3" type="ORF">AB447_220440</name>
    <name evidence="4" type="ORF">P8828_22380</name>
</gene>
<feature type="transmembrane region" description="Helical" evidence="2">
    <location>
        <begin position="7"/>
        <end position="26"/>
    </location>
</feature>